<keyword evidence="4" id="KW-1185">Reference proteome</keyword>
<protein>
    <submittedName>
        <fullName evidence="3">Uncharacterized protein</fullName>
    </submittedName>
</protein>
<feature type="compositionally biased region" description="Basic and acidic residues" evidence="1">
    <location>
        <begin position="275"/>
        <end position="291"/>
    </location>
</feature>
<dbReference type="GeneID" id="19166918"/>
<feature type="transmembrane region" description="Helical" evidence="2">
    <location>
        <begin position="407"/>
        <end position="433"/>
    </location>
</feature>
<dbReference type="EMBL" id="AMGY01000002">
    <property type="protein sequence ID" value="EXJ89721.1"/>
    <property type="molecule type" value="Genomic_DNA"/>
</dbReference>
<feature type="transmembrane region" description="Helical" evidence="2">
    <location>
        <begin position="32"/>
        <end position="52"/>
    </location>
</feature>
<keyword evidence="2" id="KW-0812">Transmembrane</keyword>
<dbReference type="HOGENOM" id="CLU_522728_0_0_1"/>
<name>W9YKE2_9EURO</name>
<evidence type="ECO:0000313" key="3">
    <source>
        <dbReference type="EMBL" id="EXJ89721.1"/>
    </source>
</evidence>
<dbReference type="AlphaFoldDB" id="W9YKE2"/>
<dbReference type="eggNOG" id="ENOG502SQFB">
    <property type="taxonomic scope" value="Eukaryota"/>
</dbReference>
<reference evidence="3 4" key="1">
    <citation type="submission" date="2013-03" db="EMBL/GenBank/DDBJ databases">
        <title>The Genome Sequence of Capronia epimyces CBS 606.96.</title>
        <authorList>
            <consortium name="The Broad Institute Genomics Platform"/>
            <person name="Cuomo C."/>
            <person name="de Hoog S."/>
            <person name="Gorbushina A."/>
            <person name="Walker B."/>
            <person name="Young S.K."/>
            <person name="Zeng Q."/>
            <person name="Gargeya S."/>
            <person name="Fitzgerald M."/>
            <person name="Haas B."/>
            <person name="Abouelleil A."/>
            <person name="Allen A.W."/>
            <person name="Alvarado L."/>
            <person name="Arachchi H.M."/>
            <person name="Berlin A.M."/>
            <person name="Chapman S.B."/>
            <person name="Gainer-Dewar J."/>
            <person name="Goldberg J."/>
            <person name="Griggs A."/>
            <person name="Gujja S."/>
            <person name="Hansen M."/>
            <person name="Howarth C."/>
            <person name="Imamovic A."/>
            <person name="Ireland A."/>
            <person name="Larimer J."/>
            <person name="McCowan C."/>
            <person name="Murphy C."/>
            <person name="Pearson M."/>
            <person name="Poon T.W."/>
            <person name="Priest M."/>
            <person name="Roberts A."/>
            <person name="Saif S."/>
            <person name="Shea T."/>
            <person name="Sisk P."/>
            <person name="Sykes S."/>
            <person name="Wortman J."/>
            <person name="Nusbaum C."/>
            <person name="Birren B."/>
        </authorList>
    </citation>
    <scope>NUCLEOTIDE SEQUENCE [LARGE SCALE GENOMIC DNA]</scope>
    <source>
        <strain evidence="3 4">CBS 606.96</strain>
    </source>
</reference>
<sequence length="521" mass="58121">MPVKQSGGHNPTPHEAGSSTPFWTNRIKLNTFVYTFVLLAFCLPVIALTLVLKIPSWYGARAAHWASAFTHCDFKGHFTPYDKPSISIWDKSGLFYINVAWGSMAFSTAKFIDVVWDIVVGRAGQAFLGWVTYKVSSQYLAMAMREAPVSYTTYVSLAFVPPNLTMTARLAGELLTNRGWRPRLIMVWIVLSSLFVLSFSTFVAAMSGYSSNSYAVLANHAGEVVPWDNFPVVQFAINDAWRMGEPGPVTITMGETCTQQGLKDDDSKGISQSYHRRDNQGEDGDGGKGDEQPWQYVPFNCTMFWRTVQYVSSYGLHGTQIQASTFTLNGLAHNLSSPTLNITTSYTPSSLSKLTGYLANYSMQSPKVLKDVNEISESTFWTYENETYSLAYVLDRASCQYSRSHNWGFSFLLLFITSLLLALWAGGTCALWLHVHRKDLTNMHVLRDRHLSSGPSGIFRSSWDLSEKDKASATPAKGKQRSNFQLKQVPTQKRAFAVLSLTTGPDGRQPVRDYSLASHFS</sequence>
<proteinExistence type="predicted"/>
<feature type="region of interest" description="Disordered" evidence="1">
    <location>
        <begin position="260"/>
        <end position="291"/>
    </location>
</feature>
<evidence type="ECO:0000313" key="4">
    <source>
        <dbReference type="Proteomes" id="UP000019478"/>
    </source>
</evidence>
<dbReference type="Proteomes" id="UP000019478">
    <property type="component" value="Unassembled WGS sequence"/>
</dbReference>
<comment type="caution">
    <text evidence="3">The sequence shown here is derived from an EMBL/GenBank/DDBJ whole genome shotgun (WGS) entry which is preliminary data.</text>
</comment>
<feature type="transmembrane region" description="Helical" evidence="2">
    <location>
        <begin position="184"/>
        <end position="209"/>
    </location>
</feature>
<gene>
    <name evidence="3" type="ORF">A1O3_02788</name>
</gene>
<dbReference type="OrthoDB" id="3903561at2759"/>
<accession>W9YKE2</accession>
<keyword evidence="2" id="KW-1133">Transmembrane helix</keyword>
<evidence type="ECO:0000256" key="1">
    <source>
        <dbReference type="SAM" id="MobiDB-lite"/>
    </source>
</evidence>
<keyword evidence="2" id="KW-0472">Membrane</keyword>
<organism evidence="3 4">
    <name type="scientific">Capronia epimyces CBS 606.96</name>
    <dbReference type="NCBI Taxonomy" id="1182542"/>
    <lineage>
        <taxon>Eukaryota</taxon>
        <taxon>Fungi</taxon>
        <taxon>Dikarya</taxon>
        <taxon>Ascomycota</taxon>
        <taxon>Pezizomycotina</taxon>
        <taxon>Eurotiomycetes</taxon>
        <taxon>Chaetothyriomycetidae</taxon>
        <taxon>Chaetothyriales</taxon>
        <taxon>Herpotrichiellaceae</taxon>
        <taxon>Capronia</taxon>
    </lineage>
</organism>
<evidence type="ECO:0000256" key="2">
    <source>
        <dbReference type="SAM" id="Phobius"/>
    </source>
</evidence>
<dbReference type="RefSeq" id="XP_007731118.1">
    <property type="nucleotide sequence ID" value="XM_007732928.1"/>
</dbReference>